<dbReference type="PROSITE" id="PS51450">
    <property type="entry name" value="LRR"/>
    <property type="match status" value="3"/>
</dbReference>
<keyword evidence="1" id="KW-0433">Leucine-rich repeat</keyword>
<dbReference type="Pfam" id="PF00560">
    <property type="entry name" value="LRR_1"/>
    <property type="match status" value="2"/>
</dbReference>
<dbReference type="Pfam" id="PF12799">
    <property type="entry name" value="LRR_4"/>
    <property type="match status" value="1"/>
</dbReference>
<dbReference type="PANTHER" id="PTHR10947:SF3">
    <property type="entry name" value="LEUCINE-RICH REPEAT-CONTAINING PROTEIN 47"/>
    <property type="match status" value="1"/>
</dbReference>
<evidence type="ECO:0000256" key="3">
    <source>
        <dbReference type="SAM" id="MobiDB-lite"/>
    </source>
</evidence>
<keyword evidence="2" id="KW-0677">Repeat</keyword>
<protein>
    <submittedName>
        <fullName evidence="6">Leucine-rich repeat-containing protein 47</fullName>
    </submittedName>
</protein>
<dbReference type="PRINTS" id="PR00019">
    <property type="entry name" value="LEURICHRPT"/>
</dbReference>
<dbReference type="SMART" id="SM00873">
    <property type="entry name" value="B3_4"/>
    <property type="match status" value="1"/>
</dbReference>
<dbReference type="SMART" id="SM00369">
    <property type="entry name" value="LRR_TYP"/>
    <property type="match status" value="5"/>
</dbReference>
<dbReference type="RefSeq" id="XP_033778612.1">
    <property type="nucleotide sequence ID" value="XM_033922721.1"/>
</dbReference>
<feature type="domain" description="B3/B4 tRNA-binding" evidence="4">
    <location>
        <begin position="320"/>
        <end position="496"/>
    </location>
</feature>
<sequence length="570" mass="63789">MEADWPEIERANREKRRELVLQGPAVEQRLEQADGALPPALFSLSLLNYLEVSRCPSLRALPAQLPLLQQLHSLVLRRNGLQQLPAGLGGLGALRLLDLSGNQLLELPVELGQLRELTTLNLSGNRLQSLPLELRRCAKLALFNVSGNELSAFPRGFFGPELALLSTLAASDNAIEELDADVGLLPALKSLDMSNNRLSEIPAELADCPKLKEINFTGNKLKDKRLEKMMNGCQTKSVLEYLRVGGRGGGKGKGKLENLEKDHIKEKERKKKREKKQKKDSGDGEEDGVEEANKMLLRILHISENPAPLTVKVTPNIKEVRPYIACTVVRGMNLKPGNALKRFLMAQTKLHEDICERRTSATIATHDFRLIKGPLQYDARPPNEFKITPLGRKEIKAKDLVRQLQVEAEEQRKQKKRPNISGLHKYLQLLDGKECYPCLIDAENDVVSFPPITNSEKTKIRKTTSDLFLEVTSSTSLQICKDVMDALILKMAELNKFTLENKEEESISDSETDEVLGLSIPTGHQNAEREGSLHLTLEQVRVVDMEGCLKVVYPSKTDLNMEISYLTIIR</sequence>
<dbReference type="FunCoup" id="A0A6P8NQR8">
    <property type="interactions" value="2421"/>
</dbReference>
<dbReference type="InterPro" id="IPR045060">
    <property type="entry name" value="Phe-tRNA-ligase_IIc_bsu"/>
</dbReference>
<dbReference type="InterPro" id="IPR020825">
    <property type="entry name" value="Phe-tRNA_synthase-like_B3/B4"/>
</dbReference>
<dbReference type="KEGG" id="gsh:117349357"/>
<gene>
    <name evidence="6" type="primary">LRRC47</name>
</gene>
<dbReference type="Gene3D" id="3.50.40.10">
    <property type="entry name" value="Phenylalanyl-trna Synthetase, Chain B, domain 3"/>
    <property type="match status" value="1"/>
</dbReference>
<evidence type="ECO:0000256" key="2">
    <source>
        <dbReference type="ARBA" id="ARBA00022737"/>
    </source>
</evidence>
<dbReference type="InterPro" id="IPR032675">
    <property type="entry name" value="LRR_dom_sf"/>
</dbReference>
<dbReference type="SUPFAM" id="SSF52047">
    <property type="entry name" value="RNI-like"/>
    <property type="match status" value="1"/>
</dbReference>
<dbReference type="GO" id="GO:0003723">
    <property type="term" value="F:RNA binding"/>
    <property type="evidence" value="ECO:0007669"/>
    <property type="project" value="InterPro"/>
</dbReference>
<dbReference type="CTD" id="57470"/>
<dbReference type="InParanoid" id="A0A6P8NQR8"/>
<dbReference type="InterPro" id="IPR005146">
    <property type="entry name" value="B3/B4_tRNA-bd"/>
</dbReference>
<dbReference type="InterPro" id="IPR003591">
    <property type="entry name" value="Leu-rich_rpt_typical-subtyp"/>
</dbReference>
<dbReference type="PANTHER" id="PTHR10947">
    <property type="entry name" value="PHENYLALANYL-TRNA SYNTHETASE BETA CHAIN AND LEUCINE-RICH REPEAT-CONTAINING PROTEIN 47"/>
    <property type="match status" value="1"/>
</dbReference>
<proteinExistence type="predicted"/>
<dbReference type="GeneID" id="117349357"/>
<dbReference type="InterPro" id="IPR001611">
    <property type="entry name" value="Leu-rich_rpt"/>
</dbReference>
<feature type="compositionally biased region" description="Basic and acidic residues" evidence="3">
    <location>
        <begin position="254"/>
        <end position="267"/>
    </location>
</feature>
<dbReference type="OrthoDB" id="67933at2759"/>
<dbReference type="SMART" id="SM00364">
    <property type="entry name" value="LRR_BAC"/>
    <property type="match status" value="5"/>
</dbReference>
<organism evidence="5 6">
    <name type="scientific">Geotrypetes seraphini</name>
    <name type="common">Gaboon caecilian</name>
    <name type="synonym">Caecilia seraphini</name>
    <dbReference type="NCBI Taxonomy" id="260995"/>
    <lineage>
        <taxon>Eukaryota</taxon>
        <taxon>Metazoa</taxon>
        <taxon>Chordata</taxon>
        <taxon>Craniata</taxon>
        <taxon>Vertebrata</taxon>
        <taxon>Euteleostomi</taxon>
        <taxon>Amphibia</taxon>
        <taxon>Gymnophiona</taxon>
        <taxon>Geotrypetes</taxon>
    </lineage>
</organism>
<dbReference type="AlphaFoldDB" id="A0A6P8NQR8"/>
<evidence type="ECO:0000313" key="6">
    <source>
        <dbReference type="RefSeq" id="XP_033778612.1"/>
    </source>
</evidence>
<keyword evidence="5" id="KW-1185">Reference proteome</keyword>
<reference evidence="6" key="1">
    <citation type="submission" date="2025-08" db="UniProtKB">
        <authorList>
            <consortium name="RefSeq"/>
        </authorList>
    </citation>
    <scope>IDENTIFICATION</scope>
</reference>
<accession>A0A6P8NQR8</accession>
<name>A0A6P8NQR8_GEOSA</name>
<dbReference type="Gene3D" id="3.80.10.10">
    <property type="entry name" value="Ribonuclease Inhibitor"/>
    <property type="match status" value="1"/>
</dbReference>
<feature type="region of interest" description="Disordered" evidence="3">
    <location>
        <begin position="249"/>
        <end position="288"/>
    </location>
</feature>
<dbReference type="GO" id="GO:0004826">
    <property type="term" value="F:phenylalanine-tRNA ligase activity"/>
    <property type="evidence" value="ECO:0007669"/>
    <property type="project" value="InterPro"/>
</dbReference>
<evidence type="ECO:0000256" key="1">
    <source>
        <dbReference type="ARBA" id="ARBA00022614"/>
    </source>
</evidence>
<evidence type="ECO:0000259" key="4">
    <source>
        <dbReference type="SMART" id="SM00873"/>
    </source>
</evidence>
<dbReference type="InterPro" id="IPR025875">
    <property type="entry name" value="Leu-rich_rpt_4"/>
</dbReference>
<dbReference type="GO" id="GO:0006432">
    <property type="term" value="P:phenylalanyl-tRNA aminoacylation"/>
    <property type="evidence" value="ECO:0007669"/>
    <property type="project" value="InterPro"/>
</dbReference>
<dbReference type="Proteomes" id="UP000515159">
    <property type="component" value="Chromosome 15"/>
</dbReference>
<evidence type="ECO:0000313" key="5">
    <source>
        <dbReference type="Proteomes" id="UP000515159"/>
    </source>
</evidence>